<organism evidence="1 2">
    <name type="scientific">Kipferlia bialata</name>
    <dbReference type="NCBI Taxonomy" id="797122"/>
    <lineage>
        <taxon>Eukaryota</taxon>
        <taxon>Metamonada</taxon>
        <taxon>Carpediemonas-like organisms</taxon>
        <taxon>Kipferlia</taxon>
    </lineage>
</organism>
<name>A0A9K3D9Z7_9EUKA</name>
<dbReference type="Proteomes" id="UP000265618">
    <property type="component" value="Unassembled WGS sequence"/>
</dbReference>
<accession>A0A9K3D9Z7</accession>
<sequence>MCRIYYCGWSRMSTAEGEVYYVLYDQGGVPRLTSWDHPLF</sequence>
<dbReference type="AlphaFoldDB" id="A0A9K3D9Z7"/>
<protein>
    <submittedName>
        <fullName evidence="1">Uncharacterized protein</fullName>
    </submittedName>
</protein>
<keyword evidence="2" id="KW-1185">Reference proteome</keyword>
<proteinExistence type="predicted"/>
<dbReference type="EMBL" id="BDIP01008129">
    <property type="protein sequence ID" value="GIQ91674.1"/>
    <property type="molecule type" value="Genomic_DNA"/>
</dbReference>
<evidence type="ECO:0000313" key="2">
    <source>
        <dbReference type="Proteomes" id="UP000265618"/>
    </source>
</evidence>
<comment type="caution">
    <text evidence="1">The sequence shown here is derived from an EMBL/GenBank/DDBJ whole genome shotgun (WGS) entry which is preliminary data.</text>
</comment>
<gene>
    <name evidence="1" type="ORF">KIPB_015031</name>
</gene>
<feature type="non-terminal residue" evidence="1">
    <location>
        <position position="1"/>
    </location>
</feature>
<reference evidence="1 2" key="1">
    <citation type="journal article" date="2018" name="PLoS ONE">
        <title>The draft genome of Kipferlia bialata reveals reductive genome evolution in fornicate parasites.</title>
        <authorList>
            <person name="Tanifuji G."/>
            <person name="Takabayashi S."/>
            <person name="Kume K."/>
            <person name="Takagi M."/>
            <person name="Nakayama T."/>
            <person name="Kamikawa R."/>
            <person name="Inagaki Y."/>
            <person name="Hashimoto T."/>
        </authorList>
    </citation>
    <scope>NUCLEOTIDE SEQUENCE [LARGE SCALE GENOMIC DNA]</scope>
    <source>
        <strain evidence="1">NY0173</strain>
    </source>
</reference>
<evidence type="ECO:0000313" key="1">
    <source>
        <dbReference type="EMBL" id="GIQ91674.1"/>
    </source>
</evidence>